<organism evidence="2 3">
    <name type="scientific">Caerostris extrusa</name>
    <name type="common">Bark spider</name>
    <name type="synonym">Caerostris bankana</name>
    <dbReference type="NCBI Taxonomy" id="172846"/>
    <lineage>
        <taxon>Eukaryota</taxon>
        <taxon>Metazoa</taxon>
        <taxon>Ecdysozoa</taxon>
        <taxon>Arthropoda</taxon>
        <taxon>Chelicerata</taxon>
        <taxon>Arachnida</taxon>
        <taxon>Araneae</taxon>
        <taxon>Araneomorphae</taxon>
        <taxon>Entelegynae</taxon>
        <taxon>Araneoidea</taxon>
        <taxon>Araneidae</taxon>
        <taxon>Caerostris</taxon>
    </lineage>
</organism>
<gene>
    <name evidence="2" type="ORF">CEXT_669811</name>
</gene>
<name>A0AAV4PFZ8_CAEEX</name>
<evidence type="ECO:0000313" key="2">
    <source>
        <dbReference type="EMBL" id="GIX95348.1"/>
    </source>
</evidence>
<sequence length="81" mass="9140">MFWSRAFVLWNLLLERDTLLTVTNDWLGQGGAKGQRVPKLSLQKPKLSLTPNPPPPSAAIPARNPSRFLHHGKEIEEVRSK</sequence>
<feature type="signal peptide" evidence="1">
    <location>
        <begin position="1"/>
        <end position="21"/>
    </location>
</feature>
<comment type="caution">
    <text evidence="2">The sequence shown here is derived from an EMBL/GenBank/DDBJ whole genome shotgun (WGS) entry which is preliminary data.</text>
</comment>
<accession>A0AAV4PFZ8</accession>
<reference evidence="2 3" key="1">
    <citation type="submission" date="2021-06" db="EMBL/GenBank/DDBJ databases">
        <title>Caerostris extrusa draft genome.</title>
        <authorList>
            <person name="Kono N."/>
            <person name="Arakawa K."/>
        </authorList>
    </citation>
    <scope>NUCLEOTIDE SEQUENCE [LARGE SCALE GENOMIC DNA]</scope>
</reference>
<evidence type="ECO:0000313" key="3">
    <source>
        <dbReference type="Proteomes" id="UP001054945"/>
    </source>
</evidence>
<feature type="chain" id="PRO_5043585068" evidence="1">
    <location>
        <begin position="22"/>
        <end position="81"/>
    </location>
</feature>
<dbReference type="AlphaFoldDB" id="A0AAV4PFZ8"/>
<protein>
    <submittedName>
        <fullName evidence="2">Uncharacterized protein</fullName>
    </submittedName>
</protein>
<dbReference type="EMBL" id="BPLR01004498">
    <property type="protein sequence ID" value="GIX95348.1"/>
    <property type="molecule type" value="Genomic_DNA"/>
</dbReference>
<dbReference type="Proteomes" id="UP001054945">
    <property type="component" value="Unassembled WGS sequence"/>
</dbReference>
<proteinExistence type="predicted"/>
<keyword evidence="3" id="KW-1185">Reference proteome</keyword>
<keyword evidence="1" id="KW-0732">Signal</keyword>
<evidence type="ECO:0000256" key="1">
    <source>
        <dbReference type="SAM" id="SignalP"/>
    </source>
</evidence>